<feature type="transmembrane region" description="Helical" evidence="1">
    <location>
        <begin position="226"/>
        <end position="247"/>
    </location>
</feature>
<feature type="transmembrane region" description="Helical" evidence="1">
    <location>
        <begin position="80"/>
        <end position="98"/>
    </location>
</feature>
<protein>
    <submittedName>
        <fullName evidence="2">Uncharacterized protein</fullName>
    </submittedName>
</protein>
<proteinExistence type="predicted"/>
<keyword evidence="1" id="KW-1133">Transmembrane helix</keyword>
<feature type="transmembrane region" description="Helical" evidence="1">
    <location>
        <begin position="346"/>
        <end position="365"/>
    </location>
</feature>
<organism evidence="2 3">
    <name type="scientific">Halobellus rarus</name>
    <dbReference type="NCBI Taxonomy" id="1126237"/>
    <lineage>
        <taxon>Archaea</taxon>
        <taxon>Methanobacteriati</taxon>
        <taxon>Methanobacteriota</taxon>
        <taxon>Stenosarchaea group</taxon>
        <taxon>Halobacteria</taxon>
        <taxon>Halobacteriales</taxon>
        <taxon>Haloferacaceae</taxon>
        <taxon>Halobellus</taxon>
    </lineage>
</organism>
<evidence type="ECO:0000256" key="1">
    <source>
        <dbReference type="SAM" id="Phobius"/>
    </source>
</evidence>
<dbReference type="Proteomes" id="UP001597085">
    <property type="component" value="Unassembled WGS sequence"/>
</dbReference>
<accession>A0ABD6CKS0</accession>
<dbReference type="EMBL" id="JBHUDK010000004">
    <property type="protein sequence ID" value="MFD1598266.1"/>
    <property type="molecule type" value="Genomic_DNA"/>
</dbReference>
<comment type="caution">
    <text evidence="2">The sequence shown here is derived from an EMBL/GenBank/DDBJ whole genome shotgun (WGS) entry which is preliminary data.</text>
</comment>
<feature type="transmembrane region" description="Helical" evidence="1">
    <location>
        <begin position="259"/>
        <end position="283"/>
    </location>
</feature>
<evidence type="ECO:0000313" key="2">
    <source>
        <dbReference type="EMBL" id="MFD1598266.1"/>
    </source>
</evidence>
<name>A0ABD6CKS0_9EURY</name>
<feature type="transmembrane region" description="Helical" evidence="1">
    <location>
        <begin position="133"/>
        <end position="152"/>
    </location>
</feature>
<dbReference type="RefSeq" id="WP_256422527.1">
    <property type="nucleotide sequence ID" value="NZ_JANHDI010000013.1"/>
</dbReference>
<reference evidence="2 3" key="1">
    <citation type="journal article" date="2019" name="Int. J. Syst. Evol. Microbiol.">
        <title>The Global Catalogue of Microorganisms (GCM) 10K type strain sequencing project: providing services to taxonomists for standard genome sequencing and annotation.</title>
        <authorList>
            <consortium name="The Broad Institute Genomics Platform"/>
            <consortium name="The Broad Institute Genome Sequencing Center for Infectious Disease"/>
            <person name="Wu L."/>
            <person name="Ma J."/>
        </authorList>
    </citation>
    <scope>NUCLEOTIDE SEQUENCE [LARGE SCALE GENOMIC DNA]</scope>
    <source>
        <strain evidence="2 3">CGMCC 1.12121</strain>
    </source>
</reference>
<keyword evidence="1" id="KW-0812">Transmembrane</keyword>
<feature type="transmembrane region" description="Helical" evidence="1">
    <location>
        <begin position="164"/>
        <end position="189"/>
    </location>
</feature>
<gene>
    <name evidence="2" type="ORF">ACFSBX_04765</name>
</gene>
<feature type="transmembrane region" description="Helical" evidence="1">
    <location>
        <begin position="50"/>
        <end position="68"/>
    </location>
</feature>
<keyword evidence="1" id="KW-0472">Membrane</keyword>
<sequence length="372" mass="42795">MPGEIPRYGERLWIEIAADRVTTAVDGIGPRFETLPGVERLGAVPRPYRLVGAVVLFDIFVLHSIQQLTVGSNTVLDNPSWLALPGTVLLAVFMNRYARDRYDRACREIRIETRTASGSTEFQRLVPRRFKRALLAVTVAGYYAYMILSGRIPTIIEYEGLAGLFGWLVIIPFAYAPILLETASIYLSLHFSLPRRFERADVKIYYFDPHNLGGLRPIGELLKHSFYLYVIALVALTVLLYAPFLFPDVLYTPYQPPEWFITGVLTALWAIGVFSIGFSLLTIHRYMRDRRRTELQSLESRFHELVNDPYNVRDALEDNEELERFEREQHRIGQVRETREFPATTAMWLQILISGVVPLVIQWGIRWLDSVL</sequence>
<keyword evidence="3" id="KW-1185">Reference proteome</keyword>
<dbReference type="AlphaFoldDB" id="A0ABD6CKS0"/>
<evidence type="ECO:0000313" key="3">
    <source>
        <dbReference type="Proteomes" id="UP001597085"/>
    </source>
</evidence>